<gene>
    <name evidence="2" type="ORF">B0T17DRAFT_95249</name>
</gene>
<evidence type="ECO:0000313" key="3">
    <source>
        <dbReference type="Proteomes" id="UP001174934"/>
    </source>
</evidence>
<evidence type="ECO:0000313" key="2">
    <source>
        <dbReference type="EMBL" id="KAK0636956.1"/>
    </source>
</evidence>
<feature type="region of interest" description="Disordered" evidence="1">
    <location>
        <begin position="34"/>
        <end position="59"/>
    </location>
</feature>
<dbReference type="Proteomes" id="UP001174934">
    <property type="component" value="Unassembled WGS sequence"/>
</dbReference>
<reference evidence="2" key="1">
    <citation type="submission" date="2023-06" db="EMBL/GenBank/DDBJ databases">
        <title>Genome-scale phylogeny and comparative genomics of the fungal order Sordariales.</title>
        <authorList>
            <consortium name="Lawrence Berkeley National Laboratory"/>
            <person name="Hensen N."/>
            <person name="Bonometti L."/>
            <person name="Westerberg I."/>
            <person name="Brannstrom I.O."/>
            <person name="Guillou S."/>
            <person name="Cros-Aarteil S."/>
            <person name="Calhoun S."/>
            <person name="Haridas S."/>
            <person name="Kuo A."/>
            <person name="Mondo S."/>
            <person name="Pangilinan J."/>
            <person name="Riley R."/>
            <person name="LaButti K."/>
            <person name="Andreopoulos B."/>
            <person name="Lipzen A."/>
            <person name="Chen C."/>
            <person name="Yanf M."/>
            <person name="Daum C."/>
            <person name="Ng V."/>
            <person name="Clum A."/>
            <person name="Steindorff A."/>
            <person name="Ohm R."/>
            <person name="Martin F."/>
            <person name="Silar P."/>
            <person name="Natvig D."/>
            <person name="Lalanne C."/>
            <person name="Gautier V."/>
            <person name="Ament-velasquez S.L."/>
            <person name="Kruys A."/>
            <person name="Hutchinson M.I."/>
            <person name="Powell A.J."/>
            <person name="Barry K."/>
            <person name="Miller A.N."/>
            <person name="Grigoriev I.V."/>
            <person name="Debuchy R."/>
            <person name="Gladieux P."/>
            <person name="Thoren M.H."/>
            <person name="Johannesson H."/>
        </authorList>
    </citation>
    <scope>NUCLEOTIDE SEQUENCE</scope>
    <source>
        <strain evidence="2">SMH3391-2</strain>
    </source>
</reference>
<dbReference type="AlphaFoldDB" id="A0AA39XNQ6"/>
<name>A0AA39XNQ6_9PEZI</name>
<evidence type="ECO:0000256" key="1">
    <source>
        <dbReference type="SAM" id="MobiDB-lite"/>
    </source>
</evidence>
<proteinExistence type="predicted"/>
<dbReference type="EMBL" id="JAULSR010000001">
    <property type="protein sequence ID" value="KAK0636956.1"/>
    <property type="molecule type" value="Genomic_DNA"/>
</dbReference>
<sequence length="108" mass="12161">MPKSSVKISVCLPPEISILSLFWICLRSACLPVHPSTRRHHHPLQKRRPKDKKENITNARKCRLSPPPILLGREIISCDVTYSLKAGSPLDPTQNHSFASLYPSLDKP</sequence>
<comment type="caution">
    <text evidence="2">The sequence shown here is derived from an EMBL/GenBank/DDBJ whole genome shotgun (WGS) entry which is preliminary data.</text>
</comment>
<accession>A0AA39XNQ6</accession>
<organism evidence="2 3">
    <name type="scientific">Bombardia bombarda</name>
    <dbReference type="NCBI Taxonomy" id="252184"/>
    <lineage>
        <taxon>Eukaryota</taxon>
        <taxon>Fungi</taxon>
        <taxon>Dikarya</taxon>
        <taxon>Ascomycota</taxon>
        <taxon>Pezizomycotina</taxon>
        <taxon>Sordariomycetes</taxon>
        <taxon>Sordariomycetidae</taxon>
        <taxon>Sordariales</taxon>
        <taxon>Lasiosphaeriaceae</taxon>
        <taxon>Bombardia</taxon>
    </lineage>
</organism>
<feature type="region of interest" description="Disordered" evidence="1">
    <location>
        <begin position="86"/>
        <end position="108"/>
    </location>
</feature>
<feature type="compositionally biased region" description="Basic residues" evidence="1">
    <location>
        <begin position="36"/>
        <end position="50"/>
    </location>
</feature>
<protein>
    <submittedName>
        <fullName evidence="2">Uncharacterized protein</fullName>
    </submittedName>
</protein>
<keyword evidence="3" id="KW-1185">Reference proteome</keyword>